<dbReference type="Proteomes" id="UP001462502">
    <property type="component" value="Unassembled WGS sequence"/>
</dbReference>
<dbReference type="PROSITE" id="PS01124">
    <property type="entry name" value="HTH_ARAC_FAMILY_2"/>
    <property type="match status" value="1"/>
</dbReference>
<gene>
    <name evidence="5" type="ORF">ABI908_18495</name>
</gene>
<keyword evidence="2" id="KW-0804">Transcription</keyword>
<sequence>MKDIVFFIHSGFDMLDLAGPLCAFRLANCGAAVPPYRLRIVSVQGGLVPDAMGLLLDSLAFETQAGAGLDTLLVAGGPIPDLPDPGIASAIQTLSAQARRSCSVCTGAFLLAAAGLLSGRRATTHWRHAPRLQREYPDCRVDGDKIFVQDGPIWTSAGITAGIDLAIALIEDDLGSQAARQVSREMVVYHRRPSGQSQFSEMNDLCPQSDRLRAALAFLRAHIARDIRVGDLAAAACLGERQFNRLFRQETGETPARAIERLRVEIARARLASGKEPIAAIARAAGFHDPERMRRAFLRQLGQTPQAYRRQAARERGETTSQNHTI</sequence>
<dbReference type="SUPFAM" id="SSF46689">
    <property type="entry name" value="Homeodomain-like"/>
    <property type="match status" value="2"/>
</dbReference>
<dbReference type="Gene3D" id="1.10.10.60">
    <property type="entry name" value="Homeodomain-like"/>
    <property type="match status" value="1"/>
</dbReference>
<dbReference type="Pfam" id="PF12833">
    <property type="entry name" value="HTH_18"/>
    <property type="match status" value="1"/>
</dbReference>
<dbReference type="CDD" id="cd03137">
    <property type="entry name" value="GATase1_AraC_1"/>
    <property type="match status" value="1"/>
</dbReference>
<dbReference type="InterPro" id="IPR002818">
    <property type="entry name" value="DJ-1/PfpI"/>
</dbReference>
<name>A0ABV0IXU4_9NEIS</name>
<proteinExistence type="predicted"/>
<keyword evidence="1" id="KW-0805">Transcription regulation</keyword>
<evidence type="ECO:0000256" key="3">
    <source>
        <dbReference type="SAM" id="MobiDB-lite"/>
    </source>
</evidence>
<dbReference type="SMART" id="SM00342">
    <property type="entry name" value="HTH_ARAC"/>
    <property type="match status" value="1"/>
</dbReference>
<dbReference type="Gene3D" id="3.40.50.880">
    <property type="match status" value="1"/>
</dbReference>
<feature type="domain" description="HTH araC/xylS-type" evidence="4">
    <location>
        <begin position="213"/>
        <end position="311"/>
    </location>
</feature>
<dbReference type="InterPro" id="IPR052158">
    <property type="entry name" value="INH-QAR"/>
</dbReference>
<comment type="caution">
    <text evidence="5">The sequence shown here is derived from an EMBL/GenBank/DDBJ whole genome shotgun (WGS) entry which is preliminary data.</text>
</comment>
<evidence type="ECO:0000313" key="5">
    <source>
        <dbReference type="EMBL" id="MEO9386090.1"/>
    </source>
</evidence>
<organism evidence="5 6">
    <name type="scientific">Chromobacterium phragmitis</name>
    <dbReference type="NCBI Taxonomy" id="2202141"/>
    <lineage>
        <taxon>Bacteria</taxon>
        <taxon>Pseudomonadati</taxon>
        <taxon>Pseudomonadota</taxon>
        <taxon>Betaproteobacteria</taxon>
        <taxon>Neisseriales</taxon>
        <taxon>Chromobacteriaceae</taxon>
        <taxon>Chromobacterium</taxon>
    </lineage>
</organism>
<dbReference type="InterPro" id="IPR018060">
    <property type="entry name" value="HTH_AraC"/>
</dbReference>
<dbReference type="SUPFAM" id="SSF52317">
    <property type="entry name" value="Class I glutamine amidotransferase-like"/>
    <property type="match status" value="1"/>
</dbReference>
<evidence type="ECO:0000256" key="2">
    <source>
        <dbReference type="ARBA" id="ARBA00023163"/>
    </source>
</evidence>
<protein>
    <submittedName>
        <fullName evidence="5">Helix-turn-helix domain-containing protein</fullName>
    </submittedName>
</protein>
<accession>A0ABV0IXU4</accession>
<dbReference type="PANTHER" id="PTHR43130">
    <property type="entry name" value="ARAC-FAMILY TRANSCRIPTIONAL REGULATOR"/>
    <property type="match status" value="1"/>
</dbReference>
<dbReference type="EMBL" id="JBDXMI010000001">
    <property type="protein sequence ID" value="MEO9386090.1"/>
    <property type="molecule type" value="Genomic_DNA"/>
</dbReference>
<evidence type="ECO:0000259" key="4">
    <source>
        <dbReference type="PROSITE" id="PS01124"/>
    </source>
</evidence>
<dbReference type="InterPro" id="IPR029062">
    <property type="entry name" value="Class_I_gatase-like"/>
</dbReference>
<reference evidence="5 6" key="1">
    <citation type="submission" date="2024-05" db="EMBL/GenBank/DDBJ databases">
        <authorList>
            <person name="De Oliveira J.P."/>
            <person name="Noriler S.A."/>
            <person name="De Oliveira A.G."/>
            <person name="Sipoli D.S."/>
        </authorList>
    </citation>
    <scope>NUCLEOTIDE SEQUENCE [LARGE SCALE GENOMIC DNA]</scope>
    <source>
        <strain evidence="5 6">LABIM192</strain>
    </source>
</reference>
<evidence type="ECO:0000256" key="1">
    <source>
        <dbReference type="ARBA" id="ARBA00023015"/>
    </source>
</evidence>
<feature type="region of interest" description="Disordered" evidence="3">
    <location>
        <begin position="305"/>
        <end position="326"/>
    </location>
</feature>
<dbReference type="RefSeq" id="WP_347935703.1">
    <property type="nucleotide sequence ID" value="NZ_CP158160.1"/>
</dbReference>
<keyword evidence="6" id="KW-1185">Reference proteome</keyword>
<dbReference type="Pfam" id="PF01965">
    <property type="entry name" value="DJ-1_PfpI"/>
    <property type="match status" value="1"/>
</dbReference>
<dbReference type="PANTHER" id="PTHR43130:SF3">
    <property type="entry name" value="HTH-TYPE TRANSCRIPTIONAL REGULATOR RV1931C"/>
    <property type="match status" value="1"/>
</dbReference>
<dbReference type="InterPro" id="IPR009057">
    <property type="entry name" value="Homeodomain-like_sf"/>
</dbReference>
<evidence type="ECO:0000313" key="6">
    <source>
        <dbReference type="Proteomes" id="UP001462502"/>
    </source>
</evidence>